<evidence type="ECO:0000313" key="5">
    <source>
        <dbReference type="EMBL" id="AWT52048.1"/>
    </source>
</evidence>
<dbReference type="Proteomes" id="UP000011200">
    <property type="component" value="Chromosome"/>
</dbReference>
<evidence type="ECO:0000256" key="1">
    <source>
        <dbReference type="ARBA" id="ARBA00023125"/>
    </source>
</evidence>
<keyword evidence="1" id="KW-0238">DNA-binding</keyword>
<evidence type="ECO:0000313" key="6">
    <source>
        <dbReference type="Proteomes" id="UP000011200"/>
    </source>
</evidence>
<feature type="domain" description="Lsr2 dimerization" evidence="3">
    <location>
        <begin position="1"/>
        <end position="61"/>
    </location>
</feature>
<evidence type="ECO:0000259" key="4">
    <source>
        <dbReference type="Pfam" id="PF23359"/>
    </source>
</evidence>
<gene>
    <name evidence="5" type="ORF">D806_010590</name>
</gene>
<feature type="region of interest" description="Disordered" evidence="2">
    <location>
        <begin position="61"/>
        <end position="137"/>
    </location>
</feature>
<dbReference type="EMBL" id="CP027541">
    <property type="protein sequence ID" value="AWT52048.1"/>
    <property type="molecule type" value="Genomic_DNA"/>
</dbReference>
<dbReference type="Gene3D" id="3.30.60.230">
    <property type="entry name" value="Lsr2, dimerization domain"/>
    <property type="match status" value="1"/>
</dbReference>
<dbReference type="AlphaFoldDB" id="A0A2U9PK37"/>
<dbReference type="InterPro" id="IPR024412">
    <property type="entry name" value="Lsr2_dim_dom"/>
</dbReference>
<dbReference type="Pfam" id="PF23359">
    <property type="entry name" value="Lsr2_DNA-bd"/>
    <property type="match status" value="1"/>
</dbReference>
<dbReference type="Gene3D" id="4.10.320.10">
    <property type="entry name" value="E3-binding domain"/>
    <property type="match status" value="1"/>
</dbReference>
<evidence type="ECO:0000256" key="2">
    <source>
        <dbReference type="SAM" id="MobiDB-lite"/>
    </source>
</evidence>
<name>A0A2U9PK37_MYCSE</name>
<feature type="domain" description="Lsr2 DNA-binding" evidence="4">
    <location>
        <begin position="132"/>
        <end position="167"/>
    </location>
</feature>
<reference evidence="5 6" key="1">
    <citation type="journal article" date="2013" name="Genome Announc.">
        <title>Draft genome sequence of MKD8, a conjugal recipient Mycobacterium smegmatis strain.</title>
        <authorList>
            <person name="Gray T.A."/>
            <person name="Palumbo M.J."/>
            <person name="Derbyshire K.M."/>
        </authorList>
    </citation>
    <scope>NUCLEOTIDE SEQUENCE [LARGE SCALE GENOMIC DNA]</scope>
    <source>
        <strain evidence="5 6">MKD8</strain>
    </source>
</reference>
<evidence type="ECO:0000259" key="3">
    <source>
        <dbReference type="Pfam" id="PF11774"/>
    </source>
</evidence>
<proteinExistence type="predicted"/>
<dbReference type="GO" id="GO:0003677">
    <property type="term" value="F:DNA binding"/>
    <property type="evidence" value="ECO:0007669"/>
    <property type="project" value="UniProtKB-KW"/>
</dbReference>
<accession>A0A2U9PK37</accession>
<organism evidence="5 6">
    <name type="scientific">Mycolicibacterium smegmatis (strain MKD8)</name>
    <name type="common">Mycobacterium smegmatis</name>
    <dbReference type="NCBI Taxonomy" id="1214915"/>
    <lineage>
        <taxon>Bacteria</taxon>
        <taxon>Bacillati</taxon>
        <taxon>Actinomycetota</taxon>
        <taxon>Actinomycetes</taxon>
        <taxon>Mycobacteriales</taxon>
        <taxon>Mycobacteriaceae</taxon>
        <taxon>Mycolicibacterium</taxon>
    </lineage>
</organism>
<dbReference type="GO" id="GO:0016746">
    <property type="term" value="F:acyltransferase activity"/>
    <property type="evidence" value="ECO:0007669"/>
    <property type="project" value="InterPro"/>
</dbReference>
<sequence length="169" mass="18253">MGKIVTIDYIDDLDGVPIDEKDVDTVEFSYRGEDYTLVLTTKNGAQFNKDIARYIKAAKKAKADDGRVTRKAARARKPAEAKAASKAESNGTSNGVPKRASNRALKAAAAKGAPKRKTSSRRTAPKTAGASSQERSRAIREWARANGHSVSERGRLSTEIITAYEAANQ</sequence>
<protein>
    <submittedName>
        <fullName evidence="5">Putative Lsr2 protein</fullName>
    </submittedName>
</protein>
<dbReference type="Pfam" id="PF11774">
    <property type="entry name" value="Lsr2"/>
    <property type="match status" value="1"/>
</dbReference>
<dbReference type="InterPro" id="IPR036625">
    <property type="entry name" value="E3-bd_dom_sf"/>
</dbReference>
<feature type="compositionally biased region" description="Basic residues" evidence="2">
    <location>
        <begin position="113"/>
        <end position="124"/>
    </location>
</feature>
<dbReference type="InterPro" id="IPR055370">
    <property type="entry name" value="Lsr2_DNA-bd"/>
</dbReference>
<feature type="compositionally biased region" description="Low complexity" evidence="2">
    <location>
        <begin position="98"/>
        <end position="112"/>
    </location>
</feature>
<reference evidence="6" key="2">
    <citation type="submission" date="2018-03" db="EMBL/GenBank/DDBJ databases">
        <authorList>
            <person name="Derbyshire K."/>
            <person name="Gray T.A."/>
            <person name="Champion M."/>
        </authorList>
    </citation>
    <scope>NUCLEOTIDE SEQUENCE [LARGE SCALE GENOMIC DNA]</scope>
    <source>
        <strain evidence="6">MKD8</strain>
    </source>
</reference>
<dbReference type="InterPro" id="IPR042261">
    <property type="entry name" value="Lsr2-like_dimerization"/>
</dbReference>